<accession>A0A1X1UKD8</accession>
<evidence type="ECO:0000313" key="3">
    <source>
        <dbReference type="Proteomes" id="UP000194000"/>
    </source>
</evidence>
<keyword evidence="1" id="KW-0732">Signal</keyword>
<proteinExistence type="predicted"/>
<dbReference type="AlphaFoldDB" id="A0A1X1UKD8"/>
<evidence type="ECO:0000313" key="2">
    <source>
        <dbReference type="EMBL" id="ORV57241.1"/>
    </source>
</evidence>
<protein>
    <submittedName>
        <fullName evidence="2">Uncharacterized protein</fullName>
    </submittedName>
</protein>
<dbReference type="EMBL" id="LQOW01000031">
    <property type="protein sequence ID" value="ORV57241.1"/>
    <property type="molecule type" value="Genomic_DNA"/>
</dbReference>
<gene>
    <name evidence="2" type="ORF">AWC06_00625</name>
</gene>
<feature type="signal peptide" evidence="1">
    <location>
        <begin position="1"/>
        <end position="26"/>
    </location>
</feature>
<organism evidence="2 3">
    <name type="scientific">Mycobacterium fragae</name>
    <dbReference type="NCBI Taxonomy" id="1260918"/>
    <lineage>
        <taxon>Bacteria</taxon>
        <taxon>Bacillati</taxon>
        <taxon>Actinomycetota</taxon>
        <taxon>Actinomycetes</taxon>
        <taxon>Mycobacteriales</taxon>
        <taxon>Mycobacteriaceae</taxon>
        <taxon>Mycobacterium</taxon>
    </lineage>
</organism>
<sequence>MRRIANVVAGAAFVAGTVLNAQTAHAAQTTHDTTVYPRPSTPAVQPLDCHGTTGTHGCGAGWVWRDGWLGWRCYAC</sequence>
<reference evidence="2 3" key="1">
    <citation type="submission" date="2016-01" db="EMBL/GenBank/DDBJ databases">
        <title>The new phylogeny of the genus Mycobacterium.</title>
        <authorList>
            <person name="Tarcisio F."/>
            <person name="Conor M."/>
            <person name="Antonella G."/>
            <person name="Elisabetta G."/>
            <person name="Giulia F.S."/>
            <person name="Sara T."/>
            <person name="Anna F."/>
            <person name="Clotilde B."/>
            <person name="Roberto B."/>
            <person name="Veronica D.S."/>
            <person name="Fabio R."/>
            <person name="Monica P."/>
            <person name="Olivier J."/>
            <person name="Enrico T."/>
            <person name="Nicola S."/>
        </authorList>
    </citation>
    <scope>NUCLEOTIDE SEQUENCE [LARGE SCALE GENOMIC DNA]</scope>
    <source>
        <strain evidence="2 3">DSM 45731</strain>
    </source>
</reference>
<dbReference type="Proteomes" id="UP000194000">
    <property type="component" value="Unassembled WGS sequence"/>
</dbReference>
<comment type="caution">
    <text evidence="2">The sequence shown here is derived from an EMBL/GenBank/DDBJ whole genome shotgun (WGS) entry which is preliminary data.</text>
</comment>
<evidence type="ECO:0000256" key="1">
    <source>
        <dbReference type="SAM" id="SignalP"/>
    </source>
</evidence>
<dbReference type="STRING" id="1260918.AWC06_00625"/>
<keyword evidence="3" id="KW-1185">Reference proteome</keyword>
<feature type="chain" id="PRO_5012597614" evidence="1">
    <location>
        <begin position="27"/>
        <end position="76"/>
    </location>
</feature>
<name>A0A1X1UKD8_9MYCO</name>